<keyword evidence="1" id="KW-0472">Membrane</keyword>
<dbReference type="Proteomes" id="UP000521017">
    <property type="component" value="Unassembled WGS sequence"/>
</dbReference>
<dbReference type="PANTHER" id="PTHR35519:SF2">
    <property type="entry name" value="PH DOMAIN PROTEIN"/>
    <property type="match status" value="1"/>
</dbReference>
<accession>A0A7X0MJF3</accession>
<dbReference type="InterPro" id="IPR025187">
    <property type="entry name" value="DUF4112"/>
</dbReference>
<evidence type="ECO:0000256" key="1">
    <source>
        <dbReference type="SAM" id="Phobius"/>
    </source>
</evidence>
<gene>
    <name evidence="2" type="ORF">HDF25_001539</name>
</gene>
<feature type="transmembrane region" description="Helical" evidence="1">
    <location>
        <begin position="48"/>
        <end position="70"/>
    </location>
</feature>
<evidence type="ECO:0000313" key="2">
    <source>
        <dbReference type="EMBL" id="MBB6499398.1"/>
    </source>
</evidence>
<dbReference type="PANTHER" id="PTHR35519">
    <property type="entry name" value="MEMBRANE PROTEINS"/>
    <property type="match status" value="1"/>
</dbReference>
<dbReference type="Pfam" id="PF13430">
    <property type="entry name" value="DUF4112"/>
    <property type="match status" value="1"/>
</dbReference>
<feature type="transmembrane region" description="Helical" evidence="1">
    <location>
        <begin position="131"/>
        <end position="158"/>
    </location>
</feature>
<protein>
    <recommendedName>
        <fullName evidence="4">DUF4112 domain-containing protein</fullName>
    </recommendedName>
</protein>
<evidence type="ECO:0008006" key="4">
    <source>
        <dbReference type="Google" id="ProtNLM"/>
    </source>
</evidence>
<proteinExistence type="predicted"/>
<name>A0A7X0MJF3_9SPHI</name>
<dbReference type="AlphaFoldDB" id="A0A7X0MJF3"/>
<dbReference type="RefSeq" id="WP_184624121.1">
    <property type="nucleotide sequence ID" value="NZ_JACHCC010000003.1"/>
</dbReference>
<sequence length="168" mass="19011">MPKSFHHNDKIPNTTTLQLVSRLSFLMDEQFRIPGTKFRFGLDPLLNLIPYAGDIAGFVVSGGLLLAMASKGLTSKIVVLMCMNILLDTIIGAIPGVGQVWDFYFKSNTRNMRLLQEYYIENKHQGSGKNMIVLALVILCLIFILLMVVLFFVTMWIISWFSNPFSMI</sequence>
<feature type="transmembrane region" description="Helical" evidence="1">
    <location>
        <begin position="77"/>
        <end position="101"/>
    </location>
</feature>
<keyword evidence="1" id="KW-1133">Transmembrane helix</keyword>
<reference evidence="2 3" key="1">
    <citation type="submission" date="2020-08" db="EMBL/GenBank/DDBJ databases">
        <title>Genomic Encyclopedia of Type Strains, Phase IV (KMG-V): Genome sequencing to study the core and pangenomes of soil and plant-associated prokaryotes.</title>
        <authorList>
            <person name="Whitman W."/>
        </authorList>
    </citation>
    <scope>NUCLEOTIDE SEQUENCE [LARGE SCALE GENOMIC DNA]</scope>
    <source>
        <strain evidence="2 3">M2T3</strain>
    </source>
</reference>
<keyword evidence="1" id="KW-0812">Transmembrane</keyword>
<organism evidence="2 3">
    <name type="scientific">Pedobacter cryoconitis</name>
    <dbReference type="NCBI Taxonomy" id="188932"/>
    <lineage>
        <taxon>Bacteria</taxon>
        <taxon>Pseudomonadati</taxon>
        <taxon>Bacteroidota</taxon>
        <taxon>Sphingobacteriia</taxon>
        <taxon>Sphingobacteriales</taxon>
        <taxon>Sphingobacteriaceae</taxon>
        <taxon>Pedobacter</taxon>
    </lineage>
</organism>
<evidence type="ECO:0000313" key="3">
    <source>
        <dbReference type="Proteomes" id="UP000521017"/>
    </source>
</evidence>
<dbReference type="EMBL" id="JACHCC010000003">
    <property type="protein sequence ID" value="MBB6499398.1"/>
    <property type="molecule type" value="Genomic_DNA"/>
</dbReference>
<comment type="caution">
    <text evidence="2">The sequence shown here is derived from an EMBL/GenBank/DDBJ whole genome shotgun (WGS) entry which is preliminary data.</text>
</comment>